<evidence type="ECO:0000256" key="1">
    <source>
        <dbReference type="SAM" id="Phobius"/>
    </source>
</evidence>
<keyword evidence="1" id="KW-0812">Transmembrane</keyword>
<dbReference type="RefSeq" id="WP_307039503.1">
    <property type="nucleotide sequence ID" value="NZ_JAUSYA010000001.1"/>
</dbReference>
<reference evidence="2 3" key="1">
    <citation type="submission" date="2023-07" db="EMBL/GenBank/DDBJ databases">
        <title>Comparative genomics of wheat-associated soil bacteria to identify genetic determinants of phenazine resistance.</title>
        <authorList>
            <person name="Mouncey N."/>
        </authorList>
    </citation>
    <scope>NUCLEOTIDE SEQUENCE [LARGE SCALE GENOMIC DNA]</scope>
    <source>
        <strain evidence="2 3">W4I19-2</strain>
    </source>
</reference>
<dbReference type="EMBL" id="JAUSYA010000001">
    <property type="protein sequence ID" value="MDQ0681460.1"/>
    <property type="molecule type" value="Genomic_DNA"/>
</dbReference>
<comment type="caution">
    <text evidence="2">The sequence shown here is derived from an EMBL/GenBank/DDBJ whole genome shotgun (WGS) entry which is preliminary data.</text>
</comment>
<sequence>MARGYPWALVGFGALLAVVTAAGPDLRTVRSRDALLSSAVAVPAQVVAVARNVCTDGEGDEIVVHTSVVCFTTHEGTQVTVLVRDGIPEPGRSLGRELTVHYAPSDPAVYTCDLAAERRSNETAVGVIIMLFVAGVAATVVGAALLRHRYRPRAAPWSGG</sequence>
<accession>A0ABU0PSU3</accession>
<organism evidence="2 3">
    <name type="scientific">Streptomyces achromogenes</name>
    <dbReference type="NCBI Taxonomy" id="67255"/>
    <lineage>
        <taxon>Bacteria</taxon>
        <taxon>Bacillati</taxon>
        <taxon>Actinomycetota</taxon>
        <taxon>Actinomycetes</taxon>
        <taxon>Kitasatosporales</taxon>
        <taxon>Streptomycetaceae</taxon>
        <taxon>Streptomyces</taxon>
    </lineage>
</organism>
<evidence type="ECO:0000313" key="2">
    <source>
        <dbReference type="EMBL" id="MDQ0681460.1"/>
    </source>
</evidence>
<keyword evidence="1" id="KW-0472">Membrane</keyword>
<gene>
    <name evidence="2" type="ORF">QFZ56_000423</name>
</gene>
<protein>
    <submittedName>
        <fullName evidence="2">Uncharacterized protein</fullName>
    </submittedName>
</protein>
<dbReference type="Proteomes" id="UP001243364">
    <property type="component" value="Unassembled WGS sequence"/>
</dbReference>
<name>A0ABU0PSU3_STRAH</name>
<keyword evidence="1" id="KW-1133">Transmembrane helix</keyword>
<evidence type="ECO:0000313" key="3">
    <source>
        <dbReference type="Proteomes" id="UP001243364"/>
    </source>
</evidence>
<feature type="transmembrane region" description="Helical" evidence="1">
    <location>
        <begin position="124"/>
        <end position="146"/>
    </location>
</feature>
<proteinExistence type="predicted"/>
<keyword evidence="3" id="KW-1185">Reference proteome</keyword>